<dbReference type="OrthoDB" id="5440754at2"/>
<gene>
    <name evidence="2" type="ORF">NCTC12722_01414</name>
</gene>
<reference evidence="2 3" key="1">
    <citation type="submission" date="2018-06" db="EMBL/GenBank/DDBJ databases">
        <authorList>
            <consortium name="Pathogen Informatics"/>
            <person name="Doyle S."/>
        </authorList>
    </citation>
    <scope>NUCLEOTIDE SEQUENCE [LARGE SCALE GENOMIC DNA]</scope>
    <source>
        <strain evidence="2 3">NCTC12722</strain>
    </source>
</reference>
<evidence type="ECO:0008006" key="4">
    <source>
        <dbReference type="Google" id="ProtNLM"/>
    </source>
</evidence>
<dbReference type="AlphaFoldDB" id="A0A380W807"/>
<evidence type="ECO:0000313" key="3">
    <source>
        <dbReference type="Proteomes" id="UP000254343"/>
    </source>
</evidence>
<dbReference type="RefSeq" id="WP_002719099.1">
    <property type="nucleotide sequence ID" value="NZ_UFSI01000001.1"/>
</dbReference>
<organism evidence="2 3">
    <name type="scientific">Afipia felis</name>
    <name type="common">Cat scratch disease bacillus</name>
    <dbReference type="NCBI Taxonomy" id="1035"/>
    <lineage>
        <taxon>Bacteria</taxon>
        <taxon>Pseudomonadati</taxon>
        <taxon>Pseudomonadota</taxon>
        <taxon>Alphaproteobacteria</taxon>
        <taxon>Hyphomicrobiales</taxon>
        <taxon>Nitrobacteraceae</taxon>
        <taxon>Afipia</taxon>
    </lineage>
</organism>
<sequence length="507" mass="56907">MTTPAVNFGNDMNSALAQNAGHDVLTSAGPISDDYMLSTADVSVIEGPQGSAKTTSSFKKMLVEAQRIYPGADGVRRYELGVFREKYDNLWKATIPSYFTVIPKNFPGSEWTGASPRAAKHVVRFDDGFGRIELTVHFLAFGESASPEDLRGLQFTDVYLNEIDTMPENLFTYLVGRVGRSPPRAVIRRGGRIYGDMNAPDVLSWTYRDLHEDPKEGYKLFRQPGGRDPGAENLKAMGREYYDYQARINAHRPWWVRRMVDNLPGFSRDMDLVYSRFDDQRMVSPMPLQVFPYLPVLVGVDGGLTPAAWYAQETNDGQLRILAEICLERGGMKELAEEMLVLEGRRFAGCEFATVCDPAMGNGETDDVGEVSEGSERLRLSKHLGRKVVCAKVSNQDIDARCEVIRDKISLNLEGGRPGYILDPSCKALRRGKNQTYHFRRLQGTNDRASIAKTPDSHIGDAEQYGSTLCGTAAAKTRQREDRQRRERRREEARNAGRYNPHKRGRG</sequence>
<dbReference type="InterPro" id="IPR027417">
    <property type="entry name" value="P-loop_NTPase"/>
</dbReference>
<proteinExistence type="predicted"/>
<dbReference type="Proteomes" id="UP000254343">
    <property type="component" value="Unassembled WGS sequence"/>
</dbReference>
<feature type="region of interest" description="Disordered" evidence="1">
    <location>
        <begin position="446"/>
        <end position="507"/>
    </location>
</feature>
<protein>
    <recommendedName>
        <fullName evidence="4">Terminase</fullName>
    </recommendedName>
</protein>
<name>A0A380W807_AFIFE</name>
<feature type="compositionally biased region" description="Basic and acidic residues" evidence="1">
    <location>
        <begin position="478"/>
        <end position="495"/>
    </location>
</feature>
<dbReference type="Gene3D" id="3.40.50.300">
    <property type="entry name" value="P-loop containing nucleotide triphosphate hydrolases"/>
    <property type="match status" value="1"/>
</dbReference>
<accession>A0A380W807</accession>
<evidence type="ECO:0000256" key="1">
    <source>
        <dbReference type="SAM" id="MobiDB-lite"/>
    </source>
</evidence>
<evidence type="ECO:0000313" key="2">
    <source>
        <dbReference type="EMBL" id="SUU84227.1"/>
    </source>
</evidence>
<dbReference type="EMBL" id="UIGB01000001">
    <property type="protein sequence ID" value="SUU84227.1"/>
    <property type="molecule type" value="Genomic_DNA"/>
</dbReference>